<protein>
    <submittedName>
        <fullName evidence="2">Uncharacterized protein</fullName>
    </submittedName>
</protein>
<dbReference type="PANTHER" id="PTHR11439">
    <property type="entry name" value="GAG-POL-RELATED RETROTRANSPOSON"/>
    <property type="match status" value="1"/>
</dbReference>
<dbReference type="CDD" id="cd09272">
    <property type="entry name" value="RNase_HI_RT_Ty1"/>
    <property type="match status" value="1"/>
</dbReference>
<dbReference type="Gramene" id="AUR62043596-RA">
    <property type="protein sequence ID" value="AUR62043596-RA:cds"/>
    <property type="gene ID" value="AUR62043596"/>
</dbReference>
<organism evidence="2 3">
    <name type="scientific">Chenopodium quinoa</name>
    <name type="common">Quinoa</name>
    <dbReference type="NCBI Taxonomy" id="63459"/>
    <lineage>
        <taxon>Eukaryota</taxon>
        <taxon>Viridiplantae</taxon>
        <taxon>Streptophyta</taxon>
        <taxon>Embryophyta</taxon>
        <taxon>Tracheophyta</taxon>
        <taxon>Spermatophyta</taxon>
        <taxon>Magnoliopsida</taxon>
        <taxon>eudicotyledons</taxon>
        <taxon>Gunneridae</taxon>
        <taxon>Pentapetalae</taxon>
        <taxon>Caryophyllales</taxon>
        <taxon>Chenopodiaceae</taxon>
        <taxon>Chenopodioideae</taxon>
        <taxon>Atripliceae</taxon>
        <taxon>Chenopodium</taxon>
    </lineage>
</organism>
<dbReference type="Proteomes" id="UP000596660">
    <property type="component" value="Unplaced"/>
</dbReference>
<evidence type="ECO:0000256" key="1">
    <source>
        <dbReference type="SAM" id="MobiDB-lite"/>
    </source>
</evidence>
<feature type="region of interest" description="Disordered" evidence="1">
    <location>
        <begin position="67"/>
        <end position="163"/>
    </location>
</feature>
<accession>A0A803NBZ0</accession>
<dbReference type="PANTHER" id="PTHR11439:SF467">
    <property type="entry name" value="INTEGRASE CATALYTIC DOMAIN-CONTAINING PROTEIN"/>
    <property type="match status" value="1"/>
</dbReference>
<dbReference type="EnsemblPlants" id="AUR62043596-RA">
    <property type="protein sequence ID" value="AUR62043596-RA:cds"/>
    <property type="gene ID" value="AUR62043596"/>
</dbReference>
<keyword evidence="3" id="KW-1185">Reference proteome</keyword>
<evidence type="ECO:0000313" key="2">
    <source>
        <dbReference type="EnsemblPlants" id="AUR62043596-RA:cds"/>
    </source>
</evidence>
<reference evidence="2" key="1">
    <citation type="journal article" date="2017" name="Nature">
        <title>The genome of Chenopodium quinoa.</title>
        <authorList>
            <person name="Jarvis D.E."/>
            <person name="Ho Y.S."/>
            <person name="Lightfoot D.J."/>
            <person name="Schmoeckel S.M."/>
            <person name="Li B."/>
            <person name="Borm T.J.A."/>
            <person name="Ohyanagi H."/>
            <person name="Mineta K."/>
            <person name="Michell C.T."/>
            <person name="Saber N."/>
            <person name="Kharbatia N.M."/>
            <person name="Rupper R.R."/>
            <person name="Sharp A.R."/>
            <person name="Dally N."/>
            <person name="Boughton B.A."/>
            <person name="Woo Y.H."/>
            <person name="Gao G."/>
            <person name="Schijlen E.G.W.M."/>
            <person name="Guo X."/>
            <person name="Momin A.A."/>
            <person name="Negrao S."/>
            <person name="Al-Babili S."/>
            <person name="Gehring C."/>
            <person name="Roessner U."/>
            <person name="Jung C."/>
            <person name="Murphy K."/>
            <person name="Arold S.T."/>
            <person name="Gojobori T."/>
            <person name="van der Linden C.G."/>
            <person name="van Loo E.N."/>
            <person name="Jellen E.N."/>
            <person name="Maughan P.J."/>
            <person name="Tester M."/>
        </authorList>
    </citation>
    <scope>NUCLEOTIDE SEQUENCE [LARGE SCALE GENOMIC DNA]</scope>
    <source>
        <strain evidence="2">cv. PI 614886</strain>
    </source>
</reference>
<sequence length="326" mass="36705">MYTTMDCDFVETEYFYHHLRSQGESSGDDLSWLTYPEIGIDPKEQVDTTAETTDNIIQFDQIGTITNDHTTLSEDPPSNKVCNPDSSHNTESTNLSFEDESIKQNILSKTPESSESGNEDVESEQVSCPENYVLPPRSTRGIPPKRYNPDFEAQRSKYPVGKPETPGRGVLYESHGHLDLHAFTNADWGGDRDSRKSTSGYFTLVGGNLVSWKSKRQKKVSMSSAEAEFRGIAKRITEVLWHRKLFSELGMSPKKSCKLYCDNKAAIRISENPVQHDRTKHVEIDIHFIKDHLEAKGKASSMVAVALGPRALNRVGRQDNDLISYQ</sequence>
<dbReference type="AlphaFoldDB" id="A0A803NBZ0"/>
<reference evidence="2" key="2">
    <citation type="submission" date="2021-03" db="UniProtKB">
        <authorList>
            <consortium name="EnsemblPlants"/>
        </authorList>
    </citation>
    <scope>IDENTIFICATION</scope>
</reference>
<evidence type="ECO:0000313" key="3">
    <source>
        <dbReference type="Proteomes" id="UP000596660"/>
    </source>
</evidence>
<feature type="compositionally biased region" description="Polar residues" evidence="1">
    <location>
        <begin position="80"/>
        <end position="96"/>
    </location>
</feature>
<feature type="compositionally biased region" description="Polar residues" evidence="1">
    <location>
        <begin position="103"/>
        <end position="116"/>
    </location>
</feature>
<name>A0A803NBZ0_CHEQI</name>
<proteinExistence type="predicted"/>